<keyword evidence="1" id="KW-0732">Signal</keyword>
<feature type="signal peptide" evidence="1">
    <location>
        <begin position="1"/>
        <end position="17"/>
    </location>
</feature>
<dbReference type="EMBL" id="CANHGI010000001">
    <property type="protein sequence ID" value="CAI5440235.1"/>
    <property type="molecule type" value="Genomic_DNA"/>
</dbReference>
<dbReference type="Proteomes" id="UP001152747">
    <property type="component" value="Unassembled WGS sequence"/>
</dbReference>
<feature type="chain" id="PRO_5040385912" evidence="1">
    <location>
        <begin position="18"/>
        <end position="149"/>
    </location>
</feature>
<protein>
    <submittedName>
        <fullName evidence="2">Uncharacterized protein</fullName>
    </submittedName>
</protein>
<name>A0A9P1I8P0_9PELO</name>
<evidence type="ECO:0000313" key="3">
    <source>
        <dbReference type="Proteomes" id="UP001152747"/>
    </source>
</evidence>
<accession>A0A9P1I8P0</accession>
<keyword evidence="3" id="KW-1185">Reference proteome</keyword>
<evidence type="ECO:0000256" key="1">
    <source>
        <dbReference type="SAM" id="SignalP"/>
    </source>
</evidence>
<proteinExistence type="predicted"/>
<sequence length="149" mass="17127">MIFSIFFFLTISSSIQQVDDANQVAKYFLDTFEKIVKTNDSDLLSSILVDGFEITCENILMKTTVNITQTIIQLENNQSIALKNAVIDNENGVVNFVVKLHSGIEFDIEFLGKKFGNSWNLTKSRFGEENCEEKHNIFIKFVRSEWLEE</sequence>
<evidence type="ECO:0000313" key="2">
    <source>
        <dbReference type="EMBL" id="CAI5440235.1"/>
    </source>
</evidence>
<reference evidence="2" key="1">
    <citation type="submission" date="2022-11" db="EMBL/GenBank/DDBJ databases">
        <authorList>
            <person name="Kikuchi T."/>
        </authorList>
    </citation>
    <scope>NUCLEOTIDE SEQUENCE</scope>
    <source>
        <strain evidence="2">PS1010</strain>
    </source>
</reference>
<gene>
    <name evidence="2" type="ORF">CAMP_LOCUS2872</name>
</gene>
<dbReference type="AlphaFoldDB" id="A0A9P1I8P0"/>
<comment type="caution">
    <text evidence="2">The sequence shown here is derived from an EMBL/GenBank/DDBJ whole genome shotgun (WGS) entry which is preliminary data.</text>
</comment>
<organism evidence="2 3">
    <name type="scientific">Caenorhabditis angaria</name>
    <dbReference type="NCBI Taxonomy" id="860376"/>
    <lineage>
        <taxon>Eukaryota</taxon>
        <taxon>Metazoa</taxon>
        <taxon>Ecdysozoa</taxon>
        <taxon>Nematoda</taxon>
        <taxon>Chromadorea</taxon>
        <taxon>Rhabditida</taxon>
        <taxon>Rhabditina</taxon>
        <taxon>Rhabditomorpha</taxon>
        <taxon>Rhabditoidea</taxon>
        <taxon>Rhabditidae</taxon>
        <taxon>Peloderinae</taxon>
        <taxon>Caenorhabditis</taxon>
    </lineage>
</organism>